<name>A0A7X5ZTX4_9SPHN</name>
<accession>A0A7X5ZTX4</accession>
<feature type="chain" id="PRO_5030776363" evidence="1">
    <location>
        <begin position="20"/>
        <end position="161"/>
    </location>
</feature>
<dbReference type="RefSeq" id="WP_167297961.1">
    <property type="nucleotide sequence ID" value="NZ_JAASQV010000001.1"/>
</dbReference>
<dbReference type="Proteomes" id="UP000564677">
    <property type="component" value="Unassembled WGS sequence"/>
</dbReference>
<proteinExistence type="predicted"/>
<organism evidence="2 3">
    <name type="scientific">Sphingomonas leidyi</name>
    <dbReference type="NCBI Taxonomy" id="68569"/>
    <lineage>
        <taxon>Bacteria</taxon>
        <taxon>Pseudomonadati</taxon>
        <taxon>Pseudomonadota</taxon>
        <taxon>Alphaproteobacteria</taxon>
        <taxon>Sphingomonadales</taxon>
        <taxon>Sphingomonadaceae</taxon>
        <taxon>Sphingomonas</taxon>
    </lineage>
</organism>
<protein>
    <submittedName>
        <fullName evidence="2">Uncharacterized protein</fullName>
    </submittedName>
</protein>
<sequence>MIALLLAATFMLLPQPVGEAGASDRLIVNWSYQPELMPDSVVLKLRNRGSNAICIPRVEVEGPSLLLFQGGKEVDPVHYTNRPILVWRGADVISGLLVIPPGRSVKLFYDLHDWYLASGPTEARLELPRIDCLAFFHSAKPSIVRKLATYQFTASPTQDVR</sequence>
<evidence type="ECO:0000256" key="1">
    <source>
        <dbReference type="SAM" id="SignalP"/>
    </source>
</evidence>
<gene>
    <name evidence="2" type="ORF">FHR20_000366</name>
</gene>
<feature type="signal peptide" evidence="1">
    <location>
        <begin position="1"/>
        <end position="19"/>
    </location>
</feature>
<dbReference type="AlphaFoldDB" id="A0A7X5ZTX4"/>
<evidence type="ECO:0000313" key="3">
    <source>
        <dbReference type="Proteomes" id="UP000564677"/>
    </source>
</evidence>
<comment type="caution">
    <text evidence="2">The sequence shown here is derived from an EMBL/GenBank/DDBJ whole genome shotgun (WGS) entry which is preliminary data.</text>
</comment>
<keyword evidence="3" id="KW-1185">Reference proteome</keyword>
<keyword evidence="1" id="KW-0732">Signal</keyword>
<reference evidence="2 3" key="1">
    <citation type="submission" date="2020-03" db="EMBL/GenBank/DDBJ databases">
        <title>Genomic Encyclopedia of Type Strains, Phase IV (KMG-IV): sequencing the most valuable type-strain genomes for metagenomic binning, comparative biology and taxonomic classification.</title>
        <authorList>
            <person name="Goeker M."/>
        </authorList>
    </citation>
    <scope>NUCLEOTIDE SEQUENCE [LARGE SCALE GENOMIC DNA]</scope>
    <source>
        <strain evidence="2 3">DSM 4733</strain>
    </source>
</reference>
<evidence type="ECO:0000313" key="2">
    <source>
        <dbReference type="EMBL" id="NIJ63435.1"/>
    </source>
</evidence>
<dbReference type="EMBL" id="JAASQV010000001">
    <property type="protein sequence ID" value="NIJ63435.1"/>
    <property type="molecule type" value="Genomic_DNA"/>
</dbReference>